<comment type="subcellular location">
    <subcellularLocation>
        <location evidence="1">Cell membrane</location>
        <topology evidence="1">Multi-pass membrane protein</topology>
    </subcellularLocation>
</comment>
<evidence type="ECO:0000256" key="7">
    <source>
        <dbReference type="SAM" id="Phobius"/>
    </source>
</evidence>
<feature type="transmembrane region" description="Helical" evidence="7">
    <location>
        <begin position="66"/>
        <end position="89"/>
    </location>
</feature>
<dbReference type="AlphaFoldDB" id="A0A0N9MZ65"/>
<comment type="similarity">
    <text evidence="2">Belongs to the DoxX family.</text>
</comment>
<dbReference type="GO" id="GO:0005886">
    <property type="term" value="C:plasma membrane"/>
    <property type="evidence" value="ECO:0007669"/>
    <property type="project" value="UniProtKB-SubCell"/>
</dbReference>
<accession>A0A0N9MZ65</accession>
<keyword evidence="5 7" id="KW-1133">Transmembrane helix</keyword>
<name>A0A0N9MZ65_PECCA</name>
<geneLocation type="plasmid" evidence="8">
    <name>Drgb3</name>
</geneLocation>
<keyword evidence="4 7" id="KW-0812">Transmembrane</keyword>
<dbReference type="Pfam" id="PF07681">
    <property type="entry name" value="DoxX"/>
    <property type="match status" value="1"/>
</dbReference>
<sequence>MLQKIIFWYKYVVTRIMKADFIALLAIRLYLIPVIYEGAHSKVLGFSGTVAWFSAPTADGGLGLPFPVLLAFLATATEVLGLICIALGLFTRIMAIPMIVVMSVASLMVHWSHGWLAIASNDMESSQRMTAFLQWLIENFPGRYNYITQLGDPVVLNNGIEFSATYFIMLLVLLIWGGGKFVSADYWLKKVVPVWKKL</sequence>
<reference evidence="8" key="2">
    <citation type="submission" date="2015-07" db="EMBL/GenBank/DDBJ databases">
        <authorList>
            <person name="Welte C."/>
            <person name="de Graaf R."/>
            <person name="van den Bosch T.J.M."/>
            <person name="Op den Camp H."/>
            <person name="van Dam N."/>
            <person name="Jetten M."/>
        </authorList>
    </citation>
    <scope>NUCLEOTIDE SEQUENCE</scope>
    <source>
        <plasmid evidence="8">Drgb3</plasmid>
    </source>
</reference>
<keyword evidence="3" id="KW-1003">Cell membrane</keyword>
<evidence type="ECO:0000256" key="1">
    <source>
        <dbReference type="ARBA" id="ARBA00004651"/>
    </source>
</evidence>
<dbReference type="InterPro" id="IPR051907">
    <property type="entry name" value="DoxX-like_oxidoreductase"/>
</dbReference>
<feature type="transmembrane region" description="Helical" evidence="7">
    <location>
        <begin position="96"/>
        <end position="118"/>
    </location>
</feature>
<dbReference type="RefSeq" id="WP_181375128.1">
    <property type="nucleotide sequence ID" value="NZ_KT351734.1"/>
</dbReference>
<keyword evidence="8" id="KW-0614">Plasmid</keyword>
<proteinExistence type="inferred from homology"/>
<evidence type="ECO:0000313" key="8">
    <source>
        <dbReference type="EMBL" id="ALG88620.1"/>
    </source>
</evidence>
<protein>
    <submittedName>
        <fullName evidence="8">DoxX family protein</fullName>
    </submittedName>
</protein>
<feature type="transmembrane region" description="Helical" evidence="7">
    <location>
        <begin position="166"/>
        <end position="188"/>
    </location>
</feature>
<dbReference type="InterPro" id="IPR032808">
    <property type="entry name" value="DoxX"/>
</dbReference>
<feature type="transmembrane region" description="Helical" evidence="7">
    <location>
        <begin position="21"/>
        <end position="39"/>
    </location>
</feature>
<evidence type="ECO:0000256" key="6">
    <source>
        <dbReference type="ARBA" id="ARBA00023136"/>
    </source>
</evidence>
<keyword evidence="6 7" id="KW-0472">Membrane</keyword>
<organism evidence="8">
    <name type="scientific">Pectobacterium carotovorum</name>
    <name type="common">Erwinia carotovora</name>
    <dbReference type="NCBI Taxonomy" id="554"/>
    <lineage>
        <taxon>Bacteria</taxon>
        <taxon>Pseudomonadati</taxon>
        <taxon>Pseudomonadota</taxon>
        <taxon>Gammaproteobacteria</taxon>
        <taxon>Enterobacterales</taxon>
        <taxon>Pectobacteriaceae</taxon>
        <taxon>Pectobacterium</taxon>
    </lineage>
</organism>
<dbReference type="EMBL" id="KT351734">
    <property type="protein sequence ID" value="ALG88620.1"/>
    <property type="molecule type" value="Genomic_DNA"/>
</dbReference>
<dbReference type="PANTHER" id="PTHR33452:SF19">
    <property type="entry name" value="DOXX FAMILY PROTEIN"/>
    <property type="match status" value="1"/>
</dbReference>
<evidence type="ECO:0000256" key="3">
    <source>
        <dbReference type="ARBA" id="ARBA00022475"/>
    </source>
</evidence>
<reference evidence="8" key="1">
    <citation type="journal article" date="2015" name="Environ. Microbiol.">
        <title>Plasmids from the gut microbiome of cabbage root fly larvae encode SaxA that catalyses the conversion of the plant toxin 2-phenylethyl isothiocyanate.</title>
        <authorList>
            <person name="Welte C.U."/>
            <person name="de Graaf R.M."/>
            <person name="van den Bosch T.J."/>
            <person name="Op den Camp H.J."/>
            <person name="van Dam N.M."/>
            <person name="Jetten M.S."/>
        </authorList>
    </citation>
    <scope>NUCLEOTIDE SEQUENCE</scope>
    <source>
        <plasmid evidence="8">Drgb3</plasmid>
    </source>
</reference>
<evidence type="ECO:0000256" key="5">
    <source>
        <dbReference type="ARBA" id="ARBA00022989"/>
    </source>
</evidence>
<dbReference type="PANTHER" id="PTHR33452">
    <property type="entry name" value="OXIDOREDUCTASE CATD-RELATED"/>
    <property type="match status" value="1"/>
</dbReference>
<evidence type="ECO:0000256" key="4">
    <source>
        <dbReference type="ARBA" id="ARBA00022692"/>
    </source>
</evidence>
<evidence type="ECO:0000256" key="2">
    <source>
        <dbReference type="ARBA" id="ARBA00006679"/>
    </source>
</evidence>